<comment type="caution">
    <text evidence="1">The sequence shown here is derived from an EMBL/GenBank/DDBJ whole genome shotgun (WGS) entry which is preliminary data.</text>
</comment>
<reference evidence="1 2" key="1">
    <citation type="submission" date="2024-08" db="EMBL/GenBank/DDBJ databases">
        <authorList>
            <person name="Cucini C."/>
            <person name="Frati F."/>
        </authorList>
    </citation>
    <scope>NUCLEOTIDE SEQUENCE [LARGE SCALE GENOMIC DNA]</scope>
</reference>
<dbReference type="Proteomes" id="UP001642540">
    <property type="component" value="Unassembled WGS sequence"/>
</dbReference>
<keyword evidence="2" id="KW-1185">Reference proteome</keyword>
<proteinExistence type="predicted"/>
<organism evidence="1 2">
    <name type="scientific">Orchesella dallaii</name>
    <dbReference type="NCBI Taxonomy" id="48710"/>
    <lineage>
        <taxon>Eukaryota</taxon>
        <taxon>Metazoa</taxon>
        <taxon>Ecdysozoa</taxon>
        <taxon>Arthropoda</taxon>
        <taxon>Hexapoda</taxon>
        <taxon>Collembola</taxon>
        <taxon>Entomobryomorpha</taxon>
        <taxon>Entomobryoidea</taxon>
        <taxon>Orchesellidae</taxon>
        <taxon>Orchesellinae</taxon>
        <taxon>Orchesella</taxon>
    </lineage>
</organism>
<evidence type="ECO:0000313" key="1">
    <source>
        <dbReference type="EMBL" id="CAL8097199.1"/>
    </source>
</evidence>
<sequence>MELARVRVTYSLFQNIVDGNNNSSTKCCGVDSLEADYLPPTTTCCSNYRCPITETGVENFNPNNLHRENVWPDTNNRFRHRSSECFKLDIPYFNCFTSETRPVGTDEAIMITRGEFSETNYCVKNDHPCDDGRNGDVRMENERLIVNQIDSFAICNNNIFILPFYQPSTKICGAL</sequence>
<gene>
    <name evidence="1" type="ORF">ODALV1_LOCUS9580</name>
</gene>
<accession>A0ABP1QCX7</accession>
<name>A0ABP1QCX7_9HEXA</name>
<evidence type="ECO:0000313" key="2">
    <source>
        <dbReference type="Proteomes" id="UP001642540"/>
    </source>
</evidence>
<dbReference type="EMBL" id="CAXLJM020000028">
    <property type="protein sequence ID" value="CAL8097199.1"/>
    <property type="molecule type" value="Genomic_DNA"/>
</dbReference>
<protein>
    <submittedName>
        <fullName evidence="1">Uncharacterized protein</fullName>
    </submittedName>
</protein>